<gene>
    <name evidence="3" type="ORF">UH38_01980</name>
</gene>
<dbReference type="InterPro" id="IPR010004">
    <property type="entry name" value="Uncharacterised_Ycf66"/>
</dbReference>
<dbReference type="OrthoDB" id="421362at2"/>
<dbReference type="RefSeq" id="WP_045052904.1">
    <property type="nucleotide sequence ID" value="NZ_CAWMDP010000017.1"/>
</dbReference>
<dbReference type="EMBL" id="JYON01000001">
    <property type="protein sequence ID" value="KJH73554.1"/>
    <property type="molecule type" value="Genomic_DNA"/>
</dbReference>
<evidence type="ECO:0000256" key="1">
    <source>
        <dbReference type="SAM" id="MobiDB-lite"/>
    </source>
</evidence>
<feature type="transmembrane region" description="Helical" evidence="2">
    <location>
        <begin position="51"/>
        <end position="70"/>
    </location>
</feature>
<organism evidence="3 4">
    <name type="scientific">Aliterella atlantica CENA595</name>
    <dbReference type="NCBI Taxonomy" id="1618023"/>
    <lineage>
        <taxon>Bacteria</taxon>
        <taxon>Bacillati</taxon>
        <taxon>Cyanobacteriota</taxon>
        <taxon>Cyanophyceae</taxon>
        <taxon>Chroococcidiopsidales</taxon>
        <taxon>Aliterellaceae</taxon>
        <taxon>Aliterella</taxon>
    </lineage>
</organism>
<reference evidence="3 4" key="1">
    <citation type="submission" date="2015-02" db="EMBL/GenBank/DDBJ databases">
        <title>Draft genome of a novel marine cyanobacterium (Chroococcales) isolated from South Atlantic Ocean.</title>
        <authorList>
            <person name="Rigonato J."/>
            <person name="Alvarenga D.O."/>
            <person name="Branco L.H."/>
            <person name="Varani A.M."/>
            <person name="Brandini F.P."/>
            <person name="Fiore M.F."/>
        </authorList>
    </citation>
    <scope>NUCLEOTIDE SEQUENCE [LARGE SCALE GENOMIC DNA]</scope>
    <source>
        <strain evidence="3 4">CENA595</strain>
    </source>
</reference>
<feature type="compositionally biased region" description="Basic and acidic residues" evidence="1">
    <location>
        <begin position="160"/>
        <end position="177"/>
    </location>
</feature>
<dbReference type="AlphaFoldDB" id="A0A0D8ZYM1"/>
<dbReference type="Proteomes" id="UP000032452">
    <property type="component" value="Unassembled WGS sequence"/>
</dbReference>
<sequence length="300" mass="34331">MINFGLNSASILAQVNFGGGTHTLLGILLAVAGAALYFLRSVRPELSRDHDIFFAAIGLVCGIILISQGWRLDPILQFGQVLLVGSTVFFAVESVRLRGIATEQAKRNTRIVDEDRPVSNYYEQVAELDELEFDYDRPVRPRIPGSRDSRPNSLDNYEDENPRPRRRSDSYDDEQPRRSSNRTNTDRLGQADKPRKRRSPQTKVETRYQDEWDSPKNPEDEWNTSSPRRSSRSNNTPPSSQSDTDVTPRPRKRRSAQEQPNRRSSRQRDDDAIPTDYVDYKPVDPSNDPEPDNSTNFDEY</sequence>
<dbReference type="STRING" id="1618023.UH38_01980"/>
<feature type="compositionally biased region" description="Low complexity" evidence="1">
    <location>
        <begin position="223"/>
        <end position="240"/>
    </location>
</feature>
<comment type="caution">
    <text evidence="3">The sequence shown here is derived from an EMBL/GenBank/DDBJ whole genome shotgun (WGS) entry which is preliminary data.</text>
</comment>
<evidence type="ECO:0000256" key="2">
    <source>
        <dbReference type="SAM" id="Phobius"/>
    </source>
</evidence>
<evidence type="ECO:0008006" key="5">
    <source>
        <dbReference type="Google" id="ProtNLM"/>
    </source>
</evidence>
<feature type="transmembrane region" description="Helical" evidence="2">
    <location>
        <begin position="76"/>
        <end position="97"/>
    </location>
</feature>
<accession>A0A0D8ZYM1</accession>
<evidence type="ECO:0000313" key="4">
    <source>
        <dbReference type="Proteomes" id="UP000032452"/>
    </source>
</evidence>
<name>A0A0D8ZYM1_9CYAN</name>
<protein>
    <recommendedName>
        <fullName evidence="5">Ycf66 family protein</fullName>
    </recommendedName>
</protein>
<dbReference type="PATRIC" id="fig|1618023.3.peg.1643"/>
<keyword evidence="2" id="KW-0472">Membrane</keyword>
<feature type="region of interest" description="Disordered" evidence="1">
    <location>
        <begin position="137"/>
        <end position="300"/>
    </location>
</feature>
<dbReference type="Pfam" id="PF07444">
    <property type="entry name" value="Ycf66_N"/>
    <property type="match status" value="1"/>
</dbReference>
<feature type="compositionally biased region" description="Basic and acidic residues" evidence="1">
    <location>
        <begin position="204"/>
        <end position="219"/>
    </location>
</feature>
<keyword evidence="2" id="KW-1133">Transmembrane helix</keyword>
<keyword evidence="2" id="KW-0812">Transmembrane</keyword>
<keyword evidence="4" id="KW-1185">Reference proteome</keyword>
<feature type="compositionally biased region" description="Basic and acidic residues" evidence="1">
    <location>
        <begin position="137"/>
        <end position="150"/>
    </location>
</feature>
<evidence type="ECO:0000313" key="3">
    <source>
        <dbReference type="EMBL" id="KJH73554.1"/>
    </source>
</evidence>
<feature type="transmembrane region" description="Helical" evidence="2">
    <location>
        <begin position="20"/>
        <end position="39"/>
    </location>
</feature>
<proteinExistence type="predicted"/>